<evidence type="ECO:0000256" key="4">
    <source>
        <dbReference type="ARBA" id="ARBA00023067"/>
    </source>
</evidence>
<dbReference type="HOGENOM" id="CLU_1146408_0_0_6"/>
<dbReference type="InterPro" id="IPR007385">
    <property type="entry name" value="Scp_MukE"/>
</dbReference>
<dbReference type="GO" id="GO:0005737">
    <property type="term" value="C:cytoplasm"/>
    <property type="evidence" value="ECO:0007669"/>
    <property type="project" value="UniProtKB-UniRule"/>
</dbReference>
<reference evidence="8 9" key="2">
    <citation type="journal article" date="2012" name="J. Bacteriol.">
        <title>Genome Sequence of Edwardsiella ictaluri 93-146, a Strain Associated with a Natural Channel Catfish Outbreak of Enteric Septicemia of Catfish.</title>
        <authorList>
            <person name="Williams M.L."/>
            <person name="Gillaspy A.F."/>
            <person name="Dyer D.W."/>
            <person name="Thune R.L."/>
            <person name="Waldbieser G.C."/>
            <person name="Schuster S.C."/>
            <person name="Gipson J."/>
            <person name="Zaitshik J."/>
            <person name="Landry C."/>
            <person name="Banes M.M."/>
            <person name="Lawrence M.L."/>
        </authorList>
    </citation>
    <scope>NUCLEOTIDE SEQUENCE [LARGE SCALE GENOMIC DNA]</scope>
    <source>
        <strain evidence="8 9">93-146</strain>
    </source>
</reference>
<evidence type="ECO:0000256" key="6">
    <source>
        <dbReference type="HAMAP-Rule" id="MF_01802"/>
    </source>
</evidence>
<dbReference type="HAMAP" id="MF_01802">
    <property type="entry name" value="MukE"/>
    <property type="match status" value="1"/>
</dbReference>
<keyword evidence="2 6" id="KW-0132">Cell division</keyword>
<reference evidence="9" key="1">
    <citation type="submission" date="2009-03" db="EMBL/GenBank/DDBJ databases">
        <title>Complete genome sequence of Edwardsiella ictaluri 93-146.</title>
        <authorList>
            <person name="Williams M.L."/>
            <person name="Gillaspy A.F."/>
            <person name="Dyer D.W."/>
            <person name="Thune R.L."/>
            <person name="Waldbieser G.C."/>
            <person name="Schuster S.C."/>
            <person name="Gipson J."/>
            <person name="Zaitshik J."/>
            <person name="Landry C."/>
            <person name="Lawrence M.L."/>
        </authorList>
    </citation>
    <scope>NUCLEOTIDE SEQUENCE [LARGE SCALE GENOMIC DNA]</scope>
    <source>
        <strain evidence="9">93-146</strain>
    </source>
</reference>
<dbReference type="GO" id="GO:0030261">
    <property type="term" value="P:chromosome condensation"/>
    <property type="evidence" value="ECO:0007669"/>
    <property type="project" value="UniProtKB-KW"/>
</dbReference>
<dbReference type="GO" id="GO:0006260">
    <property type="term" value="P:DNA replication"/>
    <property type="evidence" value="ECO:0007669"/>
    <property type="project" value="UniProtKB-UniRule"/>
</dbReference>
<keyword evidence="4 6" id="KW-0226">DNA condensation</keyword>
<dbReference type="Gene3D" id="1.10.10.2260">
    <property type="entry name" value="MukE-like family, C-terminal domain"/>
    <property type="match status" value="1"/>
</dbReference>
<dbReference type="InterPro" id="IPR042038">
    <property type="entry name" value="MukE_N"/>
</dbReference>
<accession>C5BAC8</accession>
<dbReference type="CDD" id="cd16336">
    <property type="entry name" value="MukE"/>
    <property type="match status" value="1"/>
</dbReference>
<evidence type="ECO:0000256" key="7">
    <source>
        <dbReference type="SAM" id="MobiDB-lite"/>
    </source>
</evidence>
<keyword evidence="1 6" id="KW-0963">Cytoplasm</keyword>
<comment type="similarity">
    <text evidence="6">Belongs to the MukE family.</text>
</comment>
<keyword evidence="5 6" id="KW-0131">Cell cycle</keyword>
<sequence length="250" mass="28471">MSTEPRCRPMSSTNTENTMPAKLAQAVFNPLFPALDSQLRAGRHIGIDDLDNHAFLMDFQEELELFYGRYNVELIRAPEGFFYLRPRSTTLIPRSVLSELDMLVGKILCYLYLSPERLAHEGIFSQQELYDELLTLTDESKLLRLVNQRSTGSDLDRQKLQEKLRTSLNRLRRLGMVFFIGSDSARFRITEAVFRFGADVRAGDDVRDAQMRLIRDGEAVTLEPSLALNDGAADDAQAEQESEDAEDEQE</sequence>
<evidence type="ECO:0000256" key="5">
    <source>
        <dbReference type="ARBA" id="ARBA00023306"/>
    </source>
</evidence>
<dbReference type="InterPro" id="IPR042037">
    <property type="entry name" value="MukE_C"/>
</dbReference>
<keyword evidence="3 6" id="KW-0159">Chromosome partition</keyword>
<feature type="compositionally biased region" description="Acidic residues" evidence="7">
    <location>
        <begin position="232"/>
        <end position="250"/>
    </location>
</feature>
<dbReference type="GO" id="GO:0009295">
    <property type="term" value="C:nucleoid"/>
    <property type="evidence" value="ECO:0007669"/>
    <property type="project" value="UniProtKB-SubCell"/>
</dbReference>
<evidence type="ECO:0000256" key="1">
    <source>
        <dbReference type="ARBA" id="ARBA00022490"/>
    </source>
</evidence>
<dbReference type="STRING" id="67780.B6E78_04335"/>
<evidence type="ECO:0000313" key="8">
    <source>
        <dbReference type="EMBL" id="ACR69608.1"/>
    </source>
</evidence>
<dbReference type="Gene3D" id="1.10.10.2250">
    <property type="match status" value="1"/>
</dbReference>
<dbReference type="GO" id="GO:0007059">
    <property type="term" value="P:chromosome segregation"/>
    <property type="evidence" value="ECO:0007669"/>
    <property type="project" value="UniProtKB-UniRule"/>
</dbReference>
<protein>
    <recommendedName>
        <fullName evidence="6">Chromosome partition protein MukE</fullName>
    </recommendedName>
</protein>
<comment type="function">
    <text evidence="6">Involved in chromosome condensation, segregation and cell cycle progression. May participate in facilitating chromosome segregation by condensation DNA from both sides of a centrally located replisome during cell division. Probably acts via its interaction with MukB and MukF.</text>
</comment>
<comment type="subcellular location">
    <subcellularLocation>
        <location evidence="6">Cytoplasm</location>
        <location evidence="6">Nucleoid</location>
    </subcellularLocation>
    <text evidence="6">Restricted to the nucleoid region.</text>
</comment>
<organism evidence="8 9">
    <name type="scientific">Edwardsiella ictaluri (strain 93-146)</name>
    <dbReference type="NCBI Taxonomy" id="634503"/>
    <lineage>
        <taxon>Bacteria</taxon>
        <taxon>Pseudomonadati</taxon>
        <taxon>Pseudomonadota</taxon>
        <taxon>Gammaproteobacteria</taxon>
        <taxon>Enterobacterales</taxon>
        <taxon>Hafniaceae</taxon>
        <taxon>Edwardsiella</taxon>
    </lineage>
</organism>
<dbReference type="AlphaFoldDB" id="C5BAC8"/>
<dbReference type="NCBIfam" id="NF003602">
    <property type="entry name" value="PRK05256.1"/>
    <property type="match status" value="1"/>
</dbReference>
<dbReference type="EMBL" id="CP001600">
    <property type="protein sequence ID" value="ACR69608.1"/>
    <property type="molecule type" value="Genomic_DNA"/>
</dbReference>
<evidence type="ECO:0000256" key="3">
    <source>
        <dbReference type="ARBA" id="ARBA00022829"/>
    </source>
</evidence>
<dbReference type="KEGG" id="eic:NT01EI_2438"/>
<evidence type="ECO:0000256" key="2">
    <source>
        <dbReference type="ARBA" id="ARBA00022618"/>
    </source>
</evidence>
<evidence type="ECO:0000313" key="9">
    <source>
        <dbReference type="Proteomes" id="UP000001485"/>
    </source>
</evidence>
<name>C5BAC8_EDWI9</name>
<proteinExistence type="inferred from homology"/>
<dbReference type="Proteomes" id="UP000001485">
    <property type="component" value="Chromosome"/>
</dbReference>
<dbReference type="GO" id="GO:0051301">
    <property type="term" value="P:cell division"/>
    <property type="evidence" value="ECO:0007669"/>
    <property type="project" value="UniProtKB-KW"/>
</dbReference>
<feature type="region of interest" description="Disordered" evidence="7">
    <location>
        <begin position="224"/>
        <end position="250"/>
    </location>
</feature>
<gene>
    <name evidence="6" type="primary">mukE</name>
    <name evidence="8" type="ordered locus">NT01EI_2438</name>
</gene>
<comment type="subunit">
    <text evidence="6">Interacts, and probably forms a ternary complex, with MukF and MukB. The complex formation is stimulated by calcium or magnesium.</text>
</comment>
<dbReference type="Pfam" id="PF04288">
    <property type="entry name" value="MukE"/>
    <property type="match status" value="1"/>
</dbReference>